<reference evidence="4" key="1">
    <citation type="journal article" date="2019" name="Int. J. Syst. Evol. Microbiol.">
        <title>The Global Catalogue of Microorganisms (GCM) 10K type strain sequencing project: providing services to taxonomists for standard genome sequencing and annotation.</title>
        <authorList>
            <consortium name="The Broad Institute Genomics Platform"/>
            <consortium name="The Broad Institute Genome Sequencing Center for Infectious Disease"/>
            <person name="Wu L."/>
            <person name="Ma J."/>
        </authorList>
    </citation>
    <scope>NUCLEOTIDE SEQUENCE [LARGE SCALE GENOMIC DNA]</scope>
    <source>
        <strain evidence="4">JCM 15589</strain>
    </source>
</reference>
<feature type="domain" description="Bacterial transcriptional activator" evidence="2">
    <location>
        <begin position="111"/>
        <end position="259"/>
    </location>
</feature>
<feature type="region of interest" description="Disordered" evidence="1">
    <location>
        <begin position="1"/>
        <end position="41"/>
    </location>
</feature>
<dbReference type="PRINTS" id="PR00364">
    <property type="entry name" value="DISEASERSIST"/>
</dbReference>
<accession>A0ABP4VY78</accession>
<dbReference type="PANTHER" id="PTHR47691">
    <property type="entry name" value="REGULATOR-RELATED"/>
    <property type="match status" value="1"/>
</dbReference>
<dbReference type="Gene3D" id="3.40.50.300">
    <property type="entry name" value="P-loop containing nucleotide triphosphate hydrolases"/>
    <property type="match status" value="1"/>
</dbReference>
<name>A0ABP4VY78_9MICO</name>
<dbReference type="SUPFAM" id="SSF48452">
    <property type="entry name" value="TPR-like"/>
    <property type="match status" value="1"/>
</dbReference>
<dbReference type="PANTHER" id="PTHR47691:SF3">
    <property type="entry name" value="HTH-TYPE TRANSCRIPTIONAL REGULATOR RV0890C-RELATED"/>
    <property type="match status" value="1"/>
</dbReference>
<dbReference type="Gene3D" id="1.25.40.10">
    <property type="entry name" value="Tetratricopeptide repeat domain"/>
    <property type="match status" value="1"/>
</dbReference>
<dbReference type="Proteomes" id="UP001501138">
    <property type="component" value="Unassembled WGS sequence"/>
</dbReference>
<dbReference type="RefSeq" id="WP_344250827.1">
    <property type="nucleotide sequence ID" value="NZ_BAAAPM010000011.1"/>
</dbReference>
<evidence type="ECO:0000256" key="1">
    <source>
        <dbReference type="SAM" id="MobiDB-lite"/>
    </source>
</evidence>
<protein>
    <recommendedName>
        <fullName evidence="2">Bacterial transcriptional activator domain-containing protein</fullName>
    </recommendedName>
</protein>
<dbReference type="InterPro" id="IPR016032">
    <property type="entry name" value="Sig_transdc_resp-reg_C-effctor"/>
</dbReference>
<keyword evidence="4" id="KW-1185">Reference proteome</keyword>
<dbReference type="SUPFAM" id="SSF46894">
    <property type="entry name" value="C-terminal effector domain of the bipartite response regulators"/>
    <property type="match status" value="1"/>
</dbReference>
<dbReference type="SMART" id="SM01043">
    <property type="entry name" value="BTAD"/>
    <property type="match status" value="1"/>
</dbReference>
<dbReference type="InterPro" id="IPR036388">
    <property type="entry name" value="WH-like_DNA-bd_sf"/>
</dbReference>
<dbReference type="InterPro" id="IPR005158">
    <property type="entry name" value="BTAD"/>
</dbReference>
<evidence type="ECO:0000313" key="4">
    <source>
        <dbReference type="Proteomes" id="UP001501138"/>
    </source>
</evidence>
<feature type="compositionally biased region" description="Pro residues" evidence="1">
    <location>
        <begin position="1"/>
        <end position="12"/>
    </location>
</feature>
<dbReference type="InterPro" id="IPR011990">
    <property type="entry name" value="TPR-like_helical_dom_sf"/>
</dbReference>
<dbReference type="Pfam" id="PF03704">
    <property type="entry name" value="BTAD"/>
    <property type="match status" value="1"/>
</dbReference>
<gene>
    <name evidence="3" type="ORF">GCM10009809_41270</name>
</gene>
<comment type="caution">
    <text evidence="3">The sequence shown here is derived from an EMBL/GenBank/DDBJ whole genome shotgun (WGS) entry which is preliminary data.</text>
</comment>
<dbReference type="InterPro" id="IPR027417">
    <property type="entry name" value="P-loop_NTPase"/>
</dbReference>
<evidence type="ECO:0000259" key="2">
    <source>
        <dbReference type="SMART" id="SM01043"/>
    </source>
</evidence>
<sequence>MRAVPDRPPGPDDAPTSAEPAVRVLGPVRVAGPDGAERAPRGPRSAALVVLLALAGPRGVSTSTLVDRLWGDSLPADPRAALANLVSRLRAVAGRDAVRATETGYALGVASDLDLVRDRLADARRALVAGDPGAASAAATSALGLWTGAPGDDLDSGELAGVARELRTDAERRHDELRGVRRDAAEAAGEHAVVAELAGADLAADPTDEDAARALMGALGGLGRHAEAQRVFTRLRSVLVRELGSEPGPATVALYDHLAASEPVRDGPGARTQAPAGAGRPVEPAAPSASPPGGSVPPAPGTARGVRGYPTPLIGREGDVAAVLEALAGSRLVTVLGPGGLGKTRLAQEVARRAVERAPLVVVVELVGVRSDDDVVLALADALGVSSGTGSVRLAERLQAGDVATQVSARLRDTDALVVLDNCEHVVEGAARWAAALLDVSPGLRVLATSRTPLLLDEEHTYAPAPLGSAPAGGGGDDVGPAVRLFVDRARAVRPDALLDRAAVARLCERLDGLPLAIELAAARVRTLSVAEVEARLDERFALLRVRDRSVPDRHRTLEAVLDWSWNLLTAGQQTLWRRAASFPDGFSAEAARALVPVPGWQVDDDVDALVLQSLVRVEESGGTARYRMVETVREFGLLRLAAAREEGAADDAVLGWALTVARRCASRLLSPDQREAVAELGREQENLLFAVRRAVELGRRDVVVHGFVALLGSWAVRGAEERVLGLVPAVLDSLVGWAVPDEHADATAIALEAVAASAVFGTPGHAARPLARLRRLLRTSSAVGARTRELADLVLAGSPDEVAGVLARLQRSDDGYTSLLAHMFEAQQRENDGEIARAVELATAAHEVARRVDDDAAVAMTGMVVASFVAERGDAREALRWLAAARDGVGAIGAEEMQWQVEWIELSASLTLGDLPAAERVVASMAAALDGRQGMRATEGGAVVEAGRAELAWARGDRGAALAHLTRAVESFGTGQPEGDAAPWFLLLASATLVRRVQAGDGEGGLVRRITEVGRGVRGGGRGYVDRPVLATSSIGVAYWACLAGARADDTDAGREHDRVADGAELLALADRLGARQDLPALRRAALRDAVATSGADAAETLAAAERRAAALEPDELVGRADELLARLAAEADQELPERRGTDGPAQAFFM</sequence>
<dbReference type="EMBL" id="BAAAPM010000011">
    <property type="protein sequence ID" value="GAA1741556.1"/>
    <property type="molecule type" value="Genomic_DNA"/>
</dbReference>
<dbReference type="SUPFAM" id="SSF52540">
    <property type="entry name" value="P-loop containing nucleoside triphosphate hydrolases"/>
    <property type="match status" value="1"/>
</dbReference>
<evidence type="ECO:0000313" key="3">
    <source>
        <dbReference type="EMBL" id="GAA1741556.1"/>
    </source>
</evidence>
<dbReference type="Pfam" id="PF13401">
    <property type="entry name" value="AAA_22"/>
    <property type="match status" value="1"/>
</dbReference>
<organism evidence="3 4">
    <name type="scientific">Isoptericola hypogeus</name>
    <dbReference type="NCBI Taxonomy" id="300179"/>
    <lineage>
        <taxon>Bacteria</taxon>
        <taxon>Bacillati</taxon>
        <taxon>Actinomycetota</taxon>
        <taxon>Actinomycetes</taxon>
        <taxon>Micrococcales</taxon>
        <taxon>Promicromonosporaceae</taxon>
        <taxon>Isoptericola</taxon>
    </lineage>
</organism>
<dbReference type="Gene3D" id="1.10.10.10">
    <property type="entry name" value="Winged helix-like DNA-binding domain superfamily/Winged helix DNA-binding domain"/>
    <property type="match status" value="1"/>
</dbReference>
<feature type="region of interest" description="Disordered" evidence="1">
    <location>
        <begin position="263"/>
        <end position="304"/>
    </location>
</feature>
<dbReference type="InterPro" id="IPR049945">
    <property type="entry name" value="AAA_22"/>
</dbReference>
<feature type="compositionally biased region" description="Low complexity" evidence="1">
    <location>
        <begin position="281"/>
        <end position="293"/>
    </location>
</feature>
<proteinExistence type="predicted"/>